<evidence type="ECO:0000256" key="5">
    <source>
        <dbReference type="ARBA" id="ARBA00023274"/>
    </source>
</evidence>
<dbReference type="GO" id="GO:0003735">
    <property type="term" value="F:structural constituent of ribosome"/>
    <property type="evidence" value="ECO:0007669"/>
    <property type="project" value="InterPro"/>
</dbReference>
<dbReference type="STRING" id="1618384.UW68_C0018G0003"/>
<evidence type="ECO:0000256" key="2">
    <source>
        <dbReference type="ARBA" id="ARBA00022730"/>
    </source>
</evidence>
<dbReference type="Proteomes" id="UP000034835">
    <property type="component" value="Unassembled WGS sequence"/>
</dbReference>
<comment type="subunit">
    <text evidence="7">Part of the 50S ribosomal subunit; part of the 5S rRNA/L5/L18/L25 subcomplex. Contacts the 5S and 23S rRNAs.</text>
</comment>
<dbReference type="GO" id="GO:0006412">
    <property type="term" value="P:translation"/>
    <property type="evidence" value="ECO:0007669"/>
    <property type="project" value="UniProtKB-UniRule"/>
</dbReference>
<dbReference type="SUPFAM" id="SSF53137">
    <property type="entry name" value="Translational machinery components"/>
    <property type="match status" value="1"/>
</dbReference>
<dbReference type="Gene3D" id="3.30.420.100">
    <property type="match status" value="1"/>
</dbReference>
<evidence type="ECO:0000313" key="8">
    <source>
        <dbReference type="EMBL" id="KKT73029.1"/>
    </source>
</evidence>
<proteinExistence type="inferred from homology"/>
<reference evidence="8 9" key="1">
    <citation type="journal article" date="2015" name="Nature">
        <title>rRNA introns, odd ribosomes, and small enigmatic genomes across a large radiation of phyla.</title>
        <authorList>
            <person name="Brown C.T."/>
            <person name="Hug L.A."/>
            <person name="Thomas B.C."/>
            <person name="Sharon I."/>
            <person name="Castelle C.J."/>
            <person name="Singh A."/>
            <person name="Wilkins M.J."/>
            <person name="Williams K.H."/>
            <person name="Banfield J.F."/>
        </authorList>
    </citation>
    <scope>NUCLEOTIDE SEQUENCE [LARGE SCALE GENOMIC DNA]</scope>
</reference>
<dbReference type="AlphaFoldDB" id="A0A0G1MLX6"/>
<dbReference type="HAMAP" id="MF_01337_B">
    <property type="entry name" value="Ribosomal_uL18_B"/>
    <property type="match status" value="1"/>
</dbReference>
<accession>A0A0G1MLX6</accession>
<evidence type="ECO:0000256" key="3">
    <source>
        <dbReference type="ARBA" id="ARBA00022884"/>
    </source>
</evidence>
<dbReference type="NCBIfam" id="TIGR00060">
    <property type="entry name" value="L18_bact"/>
    <property type="match status" value="1"/>
</dbReference>
<organism evidence="8 9">
    <name type="scientific">Candidatus Collierbacteria bacterium GW2011_GWB1_44_6</name>
    <dbReference type="NCBI Taxonomy" id="1618384"/>
    <lineage>
        <taxon>Bacteria</taxon>
        <taxon>Candidatus Collieribacteriota</taxon>
    </lineage>
</organism>
<dbReference type="InterPro" id="IPR057268">
    <property type="entry name" value="Ribosomal_L18"/>
</dbReference>
<dbReference type="PANTHER" id="PTHR12899:SF3">
    <property type="entry name" value="LARGE RIBOSOMAL SUBUNIT PROTEIN UL18M"/>
    <property type="match status" value="1"/>
</dbReference>
<comment type="caution">
    <text evidence="8">The sequence shown here is derived from an EMBL/GenBank/DDBJ whole genome shotgun (WGS) entry which is preliminary data.</text>
</comment>
<keyword evidence="2 7" id="KW-0699">rRNA-binding</keyword>
<protein>
    <recommendedName>
        <fullName evidence="6 7">Large ribosomal subunit protein uL18</fullName>
    </recommendedName>
</protein>
<evidence type="ECO:0000313" key="9">
    <source>
        <dbReference type="Proteomes" id="UP000034835"/>
    </source>
</evidence>
<dbReference type="EMBL" id="LCJG01000018">
    <property type="protein sequence ID" value="KKT73029.1"/>
    <property type="molecule type" value="Genomic_DNA"/>
</dbReference>
<dbReference type="CDD" id="cd00432">
    <property type="entry name" value="Ribosomal_L18_L5e"/>
    <property type="match status" value="1"/>
</dbReference>
<dbReference type="PANTHER" id="PTHR12899">
    <property type="entry name" value="39S RIBOSOMAL PROTEIN L18, MITOCHONDRIAL"/>
    <property type="match status" value="1"/>
</dbReference>
<dbReference type="GO" id="GO:0008097">
    <property type="term" value="F:5S rRNA binding"/>
    <property type="evidence" value="ECO:0007669"/>
    <property type="project" value="TreeGrafter"/>
</dbReference>
<evidence type="ECO:0000256" key="6">
    <source>
        <dbReference type="ARBA" id="ARBA00035197"/>
    </source>
</evidence>
<keyword evidence="3 7" id="KW-0694">RNA-binding</keyword>
<name>A0A0G1MLX6_9BACT</name>
<dbReference type="PATRIC" id="fig|1618384.3.peg.565"/>
<keyword evidence="4 7" id="KW-0689">Ribosomal protein</keyword>
<evidence type="ECO:0000256" key="4">
    <source>
        <dbReference type="ARBA" id="ARBA00022980"/>
    </source>
</evidence>
<dbReference type="InterPro" id="IPR005484">
    <property type="entry name" value="Ribosomal_uL18_bac/plant/anim"/>
</dbReference>
<comment type="similarity">
    <text evidence="1 7">Belongs to the universal ribosomal protein uL18 family.</text>
</comment>
<dbReference type="GO" id="GO:0022625">
    <property type="term" value="C:cytosolic large ribosomal subunit"/>
    <property type="evidence" value="ECO:0007669"/>
    <property type="project" value="TreeGrafter"/>
</dbReference>
<gene>
    <name evidence="7" type="primary">rplR</name>
    <name evidence="8" type="ORF">UW68_C0018G0003</name>
</gene>
<keyword evidence="5 7" id="KW-0687">Ribonucleoprotein</keyword>
<evidence type="ECO:0000256" key="7">
    <source>
        <dbReference type="HAMAP-Rule" id="MF_01337"/>
    </source>
</evidence>
<evidence type="ECO:0000256" key="1">
    <source>
        <dbReference type="ARBA" id="ARBA00007116"/>
    </source>
</evidence>
<dbReference type="Pfam" id="PF00861">
    <property type="entry name" value="Ribosomal_L18p"/>
    <property type="match status" value="1"/>
</dbReference>
<comment type="function">
    <text evidence="7">This is one of the proteins that bind and probably mediate the attachment of the 5S RNA into the large ribosomal subunit, where it forms part of the central protuberance.</text>
</comment>
<dbReference type="InterPro" id="IPR004389">
    <property type="entry name" value="Ribosomal_uL18_bac-type"/>
</dbReference>
<sequence length="113" mass="12675">MKNLNDKQKRTSRIRTKLLARSDRPRLTVNRSNKHIFAQIIDQSGKVLVAFGSEALKGFKGNKTESAAEVGKKLGEMAKEKKVITLVFDRGSYRFHGRVKALAEAVRSTGIKF</sequence>